<sequence length="429" mass="46930">MLQEQWAGIFLPVRNTSHRGTSQRLKPIRRLLEVCRTKDEREETMNKTLIATSIAILMASPSLSATEIYKDAKNQLTLGGYGDFSVLNTNGTTEVVNNASRINFQFSHRLDNGLKAFSTMEWGINPFDSSLVYNRESLFSSQNSDLLKSRLAFIGVSYNEYGSLTFGKQWSAWYDVVGGTDNAFVWGGAAGGEYSLDGSGGIDGVGRADKAVQYRNTIGNLSFTLQAQLQDNTIDLTGFDNVDPNGVSSLTYGNTYGGSATYDVNDKLSFSVGGNHGEFKGFDSTTNEKIDTSDEIYGASVSWGTLSGDGLYLSANYNKNKYHETDNNGRLIPEADGIEAMVSYYADNIRSYIVYNSLSADNYSFTGDGGVGQNVTEYHEQSLVPGIAYIWDSTLTTYIEGKIDMSDYVTNGVKSDGDSAVAVGIRYYL</sequence>
<protein>
    <submittedName>
        <fullName evidence="5">Porin</fullName>
    </submittedName>
</protein>
<accession>A0A553JJB9</accession>
<dbReference type="InterPro" id="IPR023614">
    <property type="entry name" value="Porin_dom_sf"/>
</dbReference>
<evidence type="ECO:0000256" key="3">
    <source>
        <dbReference type="ARBA" id="ARBA00023136"/>
    </source>
</evidence>
<keyword evidence="6" id="KW-1185">Reference proteome</keyword>
<organism evidence="5 6">
    <name type="scientific">Shewanella hanedai</name>
    <name type="common">Alteromonas hanedai</name>
    <dbReference type="NCBI Taxonomy" id="25"/>
    <lineage>
        <taxon>Bacteria</taxon>
        <taxon>Pseudomonadati</taxon>
        <taxon>Pseudomonadota</taxon>
        <taxon>Gammaproteobacteria</taxon>
        <taxon>Alteromonadales</taxon>
        <taxon>Shewanellaceae</taxon>
        <taxon>Shewanella</taxon>
    </lineage>
</organism>
<evidence type="ECO:0000259" key="4">
    <source>
        <dbReference type="Pfam" id="PF13609"/>
    </source>
</evidence>
<dbReference type="InterPro" id="IPR050298">
    <property type="entry name" value="Gram-neg_bact_OMP"/>
</dbReference>
<dbReference type="PANTHER" id="PTHR34501:SF2">
    <property type="entry name" value="OUTER MEMBRANE PORIN F-RELATED"/>
    <property type="match status" value="1"/>
</dbReference>
<dbReference type="EMBL" id="VKGK01000031">
    <property type="protein sequence ID" value="TRY12560.1"/>
    <property type="molecule type" value="Genomic_DNA"/>
</dbReference>
<gene>
    <name evidence="5" type="ORF">FN961_20150</name>
</gene>
<dbReference type="OrthoDB" id="784582at2"/>
<evidence type="ECO:0000256" key="1">
    <source>
        <dbReference type="ARBA" id="ARBA00004571"/>
    </source>
</evidence>
<dbReference type="InterPro" id="IPR033900">
    <property type="entry name" value="Gram_neg_porin_domain"/>
</dbReference>
<evidence type="ECO:0000313" key="5">
    <source>
        <dbReference type="EMBL" id="TRY12560.1"/>
    </source>
</evidence>
<dbReference type="GO" id="GO:0015288">
    <property type="term" value="F:porin activity"/>
    <property type="evidence" value="ECO:0007669"/>
    <property type="project" value="InterPro"/>
</dbReference>
<dbReference type="PANTHER" id="PTHR34501">
    <property type="entry name" value="PROTEIN YDDL-RELATED"/>
    <property type="match status" value="1"/>
</dbReference>
<proteinExistence type="predicted"/>
<dbReference type="SUPFAM" id="SSF56935">
    <property type="entry name" value="Porins"/>
    <property type="match status" value="1"/>
</dbReference>
<dbReference type="AlphaFoldDB" id="A0A553JJB9"/>
<dbReference type="CDD" id="cd00342">
    <property type="entry name" value="gram_neg_porins"/>
    <property type="match status" value="1"/>
</dbReference>
<dbReference type="Proteomes" id="UP000318126">
    <property type="component" value="Unassembled WGS sequence"/>
</dbReference>
<evidence type="ECO:0000313" key="6">
    <source>
        <dbReference type="Proteomes" id="UP000318126"/>
    </source>
</evidence>
<dbReference type="GO" id="GO:0009279">
    <property type="term" value="C:cell outer membrane"/>
    <property type="evidence" value="ECO:0007669"/>
    <property type="project" value="UniProtKB-SubCell"/>
</dbReference>
<dbReference type="Pfam" id="PF13609">
    <property type="entry name" value="Porin_4"/>
    <property type="match status" value="1"/>
</dbReference>
<keyword evidence="3" id="KW-0472">Membrane</keyword>
<comment type="caution">
    <text evidence="5">The sequence shown here is derived from an EMBL/GenBank/DDBJ whole genome shotgun (WGS) entry which is preliminary data.</text>
</comment>
<dbReference type="Gene3D" id="2.40.160.10">
    <property type="entry name" value="Porin"/>
    <property type="match status" value="1"/>
</dbReference>
<evidence type="ECO:0000256" key="2">
    <source>
        <dbReference type="ARBA" id="ARBA00022729"/>
    </source>
</evidence>
<name>A0A553JJB9_SHEHA</name>
<comment type="subcellular location">
    <subcellularLocation>
        <location evidence="1">Cell outer membrane</location>
        <topology evidence="1">Multi-pass membrane protein</topology>
    </subcellularLocation>
</comment>
<keyword evidence="2" id="KW-0732">Signal</keyword>
<feature type="domain" description="Porin" evidence="4">
    <location>
        <begin position="51"/>
        <end position="372"/>
    </location>
</feature>
<reference evidence="6" key="1">
    <citation type="submission" date="2019-07" db="EMBL/GenBank/DDBJ databases">
        <title>Shewanella sp. YLB-08 draft genomic sequence.</title>
        <authorList>
            <person name="Yu L."/>
        </authorList>
    </citation>
    <scope>NUCLEOTIDE SEQUENCE [LARGE SCALE GENOMIC DNA]</scope>
    <source>
        <strain evidence="6">JCM 20706</strain>
    </source>
</reference>